<name>A0A433QVP2_9FUNG</name>
<accession>A0A433QVP2</accession>
<dbReference type="AlphaFoldDB" id="A0A433QVP2"/>
<dbReference type="GO" id="GO:0005634">
    <property type="term" value="C:nucleus"/>
    <property type="evidence" value="ECO:0007669"/>
    <property type="project" value="TreeGrafter"/>
</dbReference>
<proteinExistence type="inferred from homology"/>
<comment type="caution">
    <text evidence="2">The sequence shown here is derived from an EMBL/GenBank/DDBJ whole genome shotgun (WGS) entry which is preliminary data.</text>
</comment>
<dbReference type="GO" id="GO:0005737">
    <property type="term" value="C:cytoplasm"/>
    <property type="evidence" value="ECO:0007669"/>
    <property type="project" value="TreeGrafter"/>
</dbReference>
<protein>
    <submittedName>
        <fullName evidence="2">Uncharacterized protein</fullName>
    </submittedName>
</protein>
<dbReference type="Proteomes" id="UP000274822">
    <property type="component" value="Unassembled WGS sequence"/>
</dbReference>
<dbReference type="InterPro" id="IPR003226">
    <property type="entry name" value="MYG1_exonuclease"/>
</dbReference>
<keyword evidence="3" id="KW-1185">Reference proteome</keyword>
<dbReference type="EMBL" id="RBNJ01000861">
    <property type="protein sequence ID" value="RUS33883.1"/>
    <property type="molecule type" value="Genomic_DNA"/>
</dbReference>
<gene>
    <name evidence="2" type="ORF">BC938DRAFT_483401</name>
</gene>
<dbReference type="PANTHER" id="PTHR11215">
    <property type="entry name" value="METAL DEPENDENT HYDROLASE - RELATED"/>
    <property type="match status" value="1"/>
</dbReference>
<organism evidence="2 3">
    <name type="scientific">Jimgerdemannia flammicorona</name>
    <dbReference type="NCBI Taxonomy" id="994334"/>
    <lineage>
        <taxon>Eukaryota</taxon>
        <taxon>Fungi</taxon>
        <taxon>Fungi incertae sedis</taxon>
        <taxon>Mucoromycota</taxon>
        <taxon>Mucoromycotina</taxon>
        <taxon>Endogonomycetes</taxon>
        <taxon>Endogonales</taxon>
        <taxon>Endogonaceae</taxon>
        <taxon>Jimgerdemannia</taxon>
    </lineage>
</organism>
<reference evidence="2 3" key="1">
    <citation type="journal article" date="2018" name="New Phytol.">
        <title>Phylogenomics of Endogonaceae and evolution of mycorrhizas within Mucoromycota.</title>
        <authorList>
            <person name="Chang Y."/>
            <person name="Desiro A."/>
            <person name="Na H."/>
            <person name="Sandor L."/>
            <person name="Lipzen A."/>
            <person name="Clum A."/>
            <person name="Barry K."/>
            <person name="Grigoriev I.V."/>
            <person name="Martin F.M."/>
            <person name="Stajich J.E."/>
            <person name="Smith M.E."/>
            <person name="Bonito G."/>
            <person name="Spatafora J.W."/>
        </authorList>
    </citation>
    <scope>NUCLEOTIDE SEQUENCE [LARGE SCALE GENOMIC DNA]</scope>
    <source>
        <strain evidence="2 3">AD002</strain>
    </source>
</reference>
<sequence length="385" mass="43553">AEVNDLGIVQYSSQYDYRLPSTNSISALETFAATASFNALAKWSEFAATRGIETFNVWVAMFMNDEVLAVYMLRQTAAFKDAALVRSRDAAKLAVCDVVVDVGGVYDVEKFRFDHHQRGFFETFSDKHKTKLSSAGLVYKHFGKEIIASELDLKQEDKDVDTLYVKVYDDFIEALDGTDNGINQYPLELTPAYKDSTNLHSRVGRLNPWWNQKVTDTERDSRFQEVTLLAGNELTSRIRFLGLSWLPARSIVSSAFDTSDLLSRVVVLEQPCPWSEHLLDVERERGITEERNILYVLYPDDSNDSWRIQCVGKKAGGFDNRKSLPESWRGLRDDELSEISKIPGCVFVHAGGFIGGTVHEISRIHYCSLFRFSCLDLTNHALVPS</sequence>
<comment type="similarity">
    <text evidence="1">Belongs to the MYG1 family.</text>
</comment>
<dbReference type="PANTHER" id="PTHR11215:SF1">
    <property type="entry name" value="MYG1 EXONUCLEASE"/>
    <property type="match status" value="1"/>
</dbReference>
<feature type="non-terminal residue" evidence="2">
    <location>
        <position position="1"/>
    </location>
</feature>
<evidence type="ECO:0000313" key="2">
    <source>
        <dbReference type="EMBL" id="RUS33883.1"/>
    </source>
</evidence>
<evidence type="ECO:0000256" key="1">
    <source>
        <dbReference type="ARBA" id="ARBA00010105"/>
    </source>
</evidence>
<evidence type="ECO:0000313" key="3">
    <source>
        <dbReference type="Proteomes" id="UP000274822"/>
    </source>
</evidence>
<dbReference type="Pfam" id="PF03690">
    <property type="entry name" value="MYG1_exonuc"/>
    <property type="match status" value="1"/>
</dbReference>